<dbReference type="Gene3D" id="3.40.50.300">
    <property type="entry name" value="P-loop containing nucleotide triphosphate hydrolases"/>
    <property type="match status" value="1"/>
</dbReference>
<keyword evidence="6" id="KW-1185">Reference proteome</keyword>
<dbReference type="InterPro" id="IPR027417">
    <property type="entry name" value="P-loop_NTPase"/>
</dbReference>
<dbReference type="InterPro" id="IPR036388">
    <property type="entry name" value="WH-like_DNA-bd_sf"/>
</dbReference>
<dbReference type="EMBL" id="JAMYWD010000012">
    <property type="protein sequence ID" value="KAJ4952292.1"/>
    <property type="molecule type" value="Genomic_DNA"/>
</dbReference>
<dbReference type="Pfam" id="PF23598">
    <property type="entry name" value="LRR_14"/>
    <property type="match status" value="1"/>
</dbReference>
<dbReference type="OrthoDB" id="2016095at2759"/>
<protein>
    <recommendedName>
        <fullName evidence="4">RPW8 domain-containing protein</fullName>
    </recommendedName>
</protein>
<name>A0A9Q0JUS7_9MAGN</name>
<evidence type="ECO:0000313" key="6">
    <source>
        <dbReference type="Proteomes" id="UP001141806"/>
    </source>
</evidence>
<dbReference type="InterPro" id="IPR002182">
    <property type="entry name" value="NB-ARC"/>
</dbReference>
<gene>
    <name evidence="5" type="ORF">NE237_029124</name>
</gene>
<comment type="similarity">
    <text evidence="1">Belongs to the disease resistance NB-LRR family.</text>
</comment>
<evidence type="ECO:0000259" key="4">
    <source>
        <dbReference type="PROSITE" id="PS51153"/>
    </source>
</evidence>
<keyword evidence="3" id="KW-0611">Plant defense</keyword>
<dbReference type="PRINTS" id="PR00364">
    <property type="entry name" value="DISEASERSIST"/>
</dbReference>
<evidence type="ECO:0000256" key="1">
    <source>
        <dbReference type="ARBA" id="ARBA00008894"/>
    </source>
</evidence>
<dbReference type="PANTHER" id="PTHR36766:SF3">
    <property type="entry name" value="RPW8 DOMAIN-CONTAINING PROTEIN"/>
    <property type="match status" value="1"/>
</dbReference>
<reference evidence="5" key="1">
    <citation type="journal article" date="2023" name="Plant J.">
        <title>The genome of the king protea, Protea cynaroides.</title>
        <authorList>
            <person name="Chang J."/>
            <person name="Duong T.A."/>
            <person name="Schoeman C."/>
            <person name="Ma X."/>
            <person name="Roodt D."/>
            <person name="Barker N."/>
            <person name="Li Z."/>
            <person name="Van de Peer Y."/>
            <person name="Mizrachi E."/>
        </authorList>
    </citation>
    <scope>NUCLEOTIDE SEQUENCE</scope>
    <source>
        <tissue evidence="5">Young leaves</tissue>
    </source>
</reference>
<feature type="domain" description="RPW8" evidence="4">
    <location>
        <begin position="1"/>
        <end position="155"/>
    </location>
</feature>
<dbReference type="Pfam" id="PF00931">
    <property type="entry name" value="NB-ARC"/>
    <property type="match status" value="1"/>
</dbReference>
<dbReference type="Proteomes" id="UP001141806">
    <property type="component" value="Unassembled WGS sequence"/>
</dbReference>
<dbReference type="PANTHER" id="PTHR36766">
    <property type="entry name" value="PLANT BROAD-SPECTRUM MILDEW RESISTANCE PROTEIN RPW8"/>
    <property type="match status" value="1"/>
</dbReference>
<dbReference type="InterPro" id="IPR032675">
    <property type="entry name" value="LRR_dom_sf"/>
</dbReference>
<comment type="caution">
    <text evidence="5">The sequence shown here is derived from an EMBL/GenBank/DDBJ whole genome shotgun (WGS) entry which is preliminary data.</text>
</comment>
<dbReference type="InterPro" id="IPR008808">
    <property type="entry name" value="Powdery_mildew-R_dom"/>
</dbReference>
<dbReference type="SUPFAM" id="SSF52058">
    <property type="entry name" value="L domain-like"/>
    <property type="match status" value="1"/>
</dbReference>
<keyword evidence="2" id="KW-0677">Repeat</keyword>
<dbReference type="InterPro" id="IPR042197">
    <property type="entry name" value="Apaf_helical"/>
</dbReference>
<evidence type="ECO:0000256" key="2">
    <source>
        <dbReference type="ARBA" id="ARBA00022737"/>
    </source>
</evidence>
<dbReference type="AlphaFoldDB" id="A0A9Q0JUS7"/>
<dbReference type="InterPro" id="IPR055414">
    <property type="entry name" value="LRR_R13L4/SHOC2-like"/>
</dbReference>
<evidence type="ECO:0000313" key="5">
    <source>
        <dbReference type="EMBL" id="KAJ4952292.1"/>
    </source>
</evidence>
<dbReference type="SUPFAM" id="SSF52540">
    <property type="entry name" value="P-loop containing nucleoside triphosphate hydrolases"/>
    <property type="match status" value="1"/>
</dbReference>
<organism evidence="5 6">
    <name type="scientific">Protea cynaroides</name>
    <dbReference type="NCBI Taxonomy" id="273540"/>
    <lineage>
        <taxon>Eukaryota</taxon>
        <taxon>Viridiplantae</taxon>
        <taxon>Streptophyta</taxon>
        <taxon>Embryophyta</taxon>
        <taxon>Tracheophyta</taxon>
        <taxon>Spermatophyta</taxon>
        <taxon>Magnoliopsida</taxon>
        <taxon>Proteales</taxon>
        <taxon>Proteaceae</taxon>
        <taxon>Protea</taxon>
    </lineage>
</organism>
<dbReference type="PROSITE" id="PS51153">
    <property type="entry name" value="RPW8"/>
    <property type="match status" value="1"/>
</dbReference>
<dbReference type="Gene3D" id="1.10.10.10">
    <property type="entry name" value="Winged helix-like DNA-binding domain superfamily/Winged helix DNA-binding domain"/>
    <property type="match status" value="1"/>
</dbReference>
<dbReference type="Gene3D" id="3.80.10.10">
    <property type="entry name" value="Ribonuclease Inhibitor"/>
    <property type="match status" value="1"/>
</dbReference>
<dbReference type="Gene3D" id="1.10.8.430">
    <property type="entry name" value="Helical domain of apoptotic protease-activating factors"/>
    <property type="match status" value="1"/>
</dbReference>
<sequence length="816" mass="94210">MAWQALQFPLGILLGPPAQELQRVILEVLHEAYHFKNYLEQLKSTIESIIPRIEEIDRLNALLTQQNRPEIERLKVELEKGQVLVRKCSSVPSWNIFMKFRNSKKILKLDKILLRFFQIDVPVNIWLDNKHILVDLKETIRKFNELSLKTESLRSDGPSSCPQLRDKVFGLDVPLMELKKLLFREDVMVLGLCAPGGCGKTTLATMLYRDTDVKDRFKTICFLSISSSPNFKGIVQRLSEQMFPNHPVPQFLSDEEADMKLGNMLTLIEQQPILLVLDDVWEDSVVQKFIFREKGYKILVTSRTECQSFDSKYFMKMLSDTNAVALFRHSAFPQIGNGNYEEPDRDLQNNIVRGCRGLPLALKVIGNSLRWQPVKVWQNTERMLSNCSIFESQSDLLRCLASSLNYLNKKVQECFMDLGSFPEDERIPASSLIDIWVELYDIDELDAYINLLELSTRNLVNLIEITSGDAGQIDGNMDGLFVTQHDLLRDLAIYRSRQQGTRLIMERREDGPPKRWREQECPFQNTRLVSISTGEMFMPNWCNMHFPEAEVLILNFSATKYTLPSFMEKMEKLKVLIIKNFGGFCPELDCLRTPGHFPNLRRVRLENSLIPSLNEITMPFKNLQKISLFMCEVSQALRNCNINFPYMLPTLVEINIDYCKDLVELPEGLCDLVHLKRLGISNCHELLALPQEIGCMKDLEVLRLHACTGLLELPDSIQKFQKLRFLDISDCLNMEKLPEGIGKLSRLEKLNMKQCWGVRGLPSSVMNLVDLKEVICDDETANLWEPLQWHLRKLKITVPREINLSWLGVDLENLHH</sequence>
<dbReference type="GO" id="GO:0006952">
    <property type="term" value="P:defense response"/>
    <property type="evidence" value="ECO:0007669"/>
    <property type="project" value="UniProtKB-KW"/>
</dbReference>
<accession>A0A9Q0JUS7</accession>
<proteinExistence type="inferred from homology"/>
<dbReference type="GO" id="GO:0043531">
    <property type="term" value="F:ADP binding"/>
    <property type="evidence" value="ECO:0007669"/>
    <property type="project" value="InterPro"/>
</dbReference>
<evidence type="ECO:0000256" key="3">
    <source>
        <dbReference type="ARBA" id="ARBA00022821"/>
    </source>
</evidence>
<dbReference type="Pfam" id="PF05659">
    <property type="entry name" value="RPW8"/>
    <property type="match status" value="1"/>
</dbReference>